<keyword evidence="2" id="KW-1185">Reference proteome</keyword>
<dbReference type="Proteomes" id="UP000676853">
    <property type="component" value="Unassembled WGS sequence"/>
</dbReference>
<protein>
    <submittedName>
        <fullName evidence="1">Uncharacterized protein</fullName>
    </submittedName>
</protein>
<evidence type="ECO:0000313" key="1">
    <source>
        <dbReference type="EMBL" id="MBS4105026.1"/>
    </source>
</evidence>
<proteinExistence type="predicted"/>
<sequence>MGSELASSGLPTGRELELLQELKDQVPPEVFTTEYKNPVAGDPAKQRDNLREAVRLMKEAGYELRGNRMVNAKTGQQLDMEFLID</sequence>
<organism evidence="1 2">
    <name type="scientific">Tsukamurella paurometabola</name>
    <name type="common">Corynebacterium paurometabolum</name>
    <dbReference type="NCBI Taxonomy" id="2061"/>
    <lineage>
        <taxon>Bacteria</taxon>
        <taxon>Bacillati</taxon>
        <taxon>Actinomycetota</taxon>
        <taxon>Actinomycetes</taxon>
        <taxon>Mycobacteriales</taxon>
        <taxon>Tsukamurellaceae</taxon>
        <taxon>Tsukamurella</taxon>
    </lineage>
</organism>
<evidence type="ECO:0000313" key="2">
    <source>
        <dbReference type="Proteomes" id="UP000676853"/>
    </source>
</evidence>
<dbReference type="Gene3D" id="3.10.105.10">
    <property type="entry name" value="Dipeptide-binding Protein, Domain 3"/>
    <property type="match status" value="1"/>
</dbReference>
<dbReference type="EMBL" id="JAGXOE010000792">
    <property type="protein sequence ID" value="MBS4105026.1"/>
    <property type="molecule type" value="Genomic_DNA"/>
</dbReference>
<reference evidence="1 2" key="1">
    <citation type="submission" date="2021-04" db="EMBL/GenBank/DDBJ databases">
        <title>Whole genome sequence analysis of a thiophenic sulfur metabolizing bacteria.</title>
        <authorList>
            <person name="Akhtar N."/>
            <person name="Akram J."/>
            <person name="Aslam A."/>
        </authorList>
    </citation>
    <scope>NUCLEOTIDE SEQUENCE [LARGE SCALE GENOMIC DNA]</scope>
    <source>
        <strain evidence="1 2">3OW</strain>
    </source>
</reference>
<feature type="non-terminal residue" evidence="1">
    <location>
        <position position="1"/>
    </location>
</feature>
<feature type="non-terminal residue" evidence="1">
    <location>
        <position position="85"/>
    </location>
</feature>
<accession>A0ABS5NL74</accession>
<name>A0ABS5NL74_TSUPA</name>
<gene>
    <name evidence="1" type="ORF">KFZ73_27800</name>
</gene>
<dbReference type="SUPFAM" id="SSF53850">
    <property type="entry name" value="Periplasmic binding protein-like II"/>
    <property type="match status" value="1"/>
</dbReference>
<comment type="caution">
    <text evidence="1">The sequence shown here is derived from an EMBL/GenBank/DDBJ whole genome shotgun (WGS) entry which is preliminary data.</text>
</comment>